<dbReference type="GO" id="GO:0045429">
    <property type="term" value="P:positive regulation of nitric oxide biosynthetic process"/>
    <property type="evidence" value="ECO:0007669"/>
    <property type="project" value="TreeGrafter"/>
</dbReference>
<dbReference type="AlphaFoldDB" id="A0A915I3N8"/>
<name>A0A915I3N8_ROMCU</name>
<reference evidence="4" key="1">
    <citation type="submission" date="2022-11" db="UniProtKB">
        <authorList>
            <consortium name="WormBaseParasite"/>
        </authorList>
    </citation>
    <scope>IDENTIFICATION</scope>
</reference>
<dbReference type="Proteomes" id="UP000887565">
    <property type="component" value="Unplaced"/>
</dbReference>
<dbReference type="PANTHER" id="PTHR12737:SF9">
    <property type="entry name" value="DIMETHYLARGININASE"/>
    <property type="match status" value="1"/>
</dbReference>
<keyword evidence="2" id="KW-0378">Hydrolase</keyword>
<sequence length="268" mass="29910">MSRWTDAIVVQLPNNLTNDGHCSKIDLQRAKKEQQEMCEILRHSGVNVFELSPEENAPAATLLVEDVAVVCNGTALLAKPGHSSRRREILAIIMELGFYIIDLAQHPESSKILLEGSDVLFTGREFFVGIGKKTNVAGAMEVARAFPEYSVTPVKVNGPHHLKYYVCLAAPNVLSVGQCKEAQNILKRIEREATFRYQTLTFNDENVVNCINANGSLLYRPEFHGSLEKFGLLQDTKLNPVAFTELSKIGMLSQQVLLLRKLKIFKNL</sequence>
<dbReference type="Gene3D" id="3.75.10.10">
    <property type="entry name" value="L-arginine/glycine Amidinotransferase, Chain A"/>
    <property type="match status" value="1"/>
</dbReference>
<dbReference type="PANTHER" id="PTHR12737">
    <property type="entry name" value="DIMETHYLARGININE DIMETHYLAMINOHYDROLASE"/>
    <property type="match status" value="1"/>
</dbReference>
<evidence type="ECO:0000313" key="4">
    <source>
        <dbReference type="WBParaSite" id="nRc.2.0.1.t08450-RA"/>
    </source>
</evidence>
<proteinExistence type="inferred from homology"/>
<dbReference type="WBParaSite" id="nRc.2.0.1.t08450-RA">
    <property type="protein sequence ID" value="nRc.2.0.1.t08450-RA"/>
    <property type="gene ID" value="nRc.2.0.1.g08450"/>
</dbReference>
<dbReference type="OMA" id="STPDCAF"/>
<accession>A0A915I3N8</accession>
<dbReference type="GO" id="GO:0006525">
    <property type="term" value="P:arginine metabolic process"/>
    <property type="evidence" value="ECO:0007669"/>
    <property type="project" value="TreeGrafter"/>
</dbReference>
<protein>
    <submittedName>
        <fullName evidence="4">Dimethylargininase</fullName>
    </submittedName>
</protein>
<dbReference type="InterPro" id="IPR033199">
    <property type="entry name" value="DDAH-like"/>
</dbReference>
<dbReference type="SUPFAM" id="SSF55909">
    <property type="entry name" value="Pentein"/>
    <property type="match status" value="1"/>
</dbReference>
<dbReference type="FunFam" id="3.75.10.10:FF:000004">
    <property type="entry name" value="N(G),N(G)-dimethylarginine dimethylaminohydrolase 1"/>
    <property type="match status" value="1"/>
</dbReference>
<dbReference type="GO" id="GO:0016597">
    <property type="term" value="F:amino acid binding"/>
    <property type="evidence" value="ECO:0007669"/>
    <property type="project" value="TreeGrafter"/>
</dbReference>
<organism evidence="3 4">
    <name type="scientific">Romanomermis culicivorax</name>
    <name type="common">Nematode worm</name>
    <dbReference type="NCBI Taxonomy" id="13658"/>
    <lineage>
        <taxon>Eukaryota</taxon>
        <taxon>Metazoa</taxon>
        <taxon>Ecdysozoa</taxon>
        <taxon>Nematoda</taxon>
        <taxon>Enoplea</taxon>
        <taxon>Dorylaimia</taxon>
        <taxon>Mermithida</taxon>
        <taxon>Mermithoidea</taxon>
        <taxon>Mermithidae</taxon>
        <taxon>Romanomermis</taxon>
    </lineage>
</organism>
<dbReference type="GO" id="GO:0016403">
    <property type="term" value="F:dimethylargininase activity"/>
    <property type="evidence" value="ECO:0007669"/>
    <property type="project" value="TreeGrafter"/>
</dbReference>
<comment type="similarity">
    <text evidence="1">Belongs to the DDAH family.</text>
</comment>
<evidence type="ECO:0000256" key="1">
    <source>
        <dbReference type="ARBA" id="ARBA00008532"/>
    </source>
</evidence>
<evidence type="ECO:0000313" key="3">
    <source>
        <dbReference type="Proteomes" id="UP000887565"/>
    </source>
</evidence>
<evidence type="ECO:0000256" key="2">
    <source>
        <dbReference type="ARBA" id="ARBA00022801"/>
    </source>
</evidence>
<keyword evidence="3" id="KW-1185">Reference proteome</keyword>
<dbReference type="GO" id="GO:0000052">
    <property type="term" value="P:citrulline metabolic process"/>
    <property type="evidence" value="ECO:0007669"/>
    <property type="project" value="TreeGrafter"/>
</dbReference>